<dbReference type="EMBL" id="LLXH01006834">
    <property type="protein sequence ID" value="PKC51865.1"/>
    <property type="molecule type" value="Genomic_DNA"/>
</dbReference>
<comment type="caution">
    <text evidence="1">The sequence shown here is derived from an EMBL/GenBank/DDBJ whole genome shotgun (WGS) entry which is preliminary data.</text>
</comment>
<dbReference type="OrthoDB" id="10639010at2759"/>
<gene>
    <name evidence="1" type="ORF">RhiirA1_482796</name>
</gene>
<reference evidence="1 2" key="2">
    <citation type="submission" date="2017-10" db="EMBL/GenBank/DDBJ databases">
        <title>Genome analyses suggest a sexual origin of heterokaryosis in a supposedly ancient asexual fungus.</title>
        <authorList>
            <person name="Corradi N."/>
            <person name="Sedzielewska K."/>
            <person name="Noel J."/>
            <person name="Charron P."/>
            <person name="Farinelli L."/>
            <person name="Marton T."/>
            <person name="Kruger M."/>
            <person name="Pelin A."/>
            <person name="Brachmann A."/>
            <person name="Corradi N."/>
        </authorList>
    </citation>
    <scope>NUCLEOTIDE SEQUENCE [LARGE SCALE GENOMIC DNA]</scope>
    <source>
        <strain evidence="1 2">A1</strain>
    </source>
</reference>
<name>A0A2I1FPH8_9GLOM</name>
<dbReference type="AlphaFoldDB" id="A0A2I1FPH8"/>
<dbReference type="VEuPathDB" id="FungiDB:FUN_019254"/>
<evidence type="ECO:0000313" key="1">
    <source>
        <dbReference type="EMBL" id="PKC51865.1"/>
    </source>
</evidence>
<evidence type="ECO:0000313" key="2">
    <source>
        <dbReference type="Proteomes" id="UP000232688"/>
    </source>
</evidence>
<organism evidence="1 2">
    <name type="scientific">Rhizophagus irregularis</name>
    <dbReference type="NCBI Taxonomy" id="588596"/>
    <lineage>
        <taxon>Eukaryota</taxon>
        <taxon>Fungi</taxon>
        <taxon>Fungi incertae sedis</taxon>
        <taxon>Mucoromycota</taxon>
        <taxon>Glomeromycotina</taxon>
        <taxon>Glomeromycetes</taxon>
        <taxon>Glomerales</taxon>
        <taxon>Glomeraceae</taxon>
        <taxon>Rhizophagus</taxon>
    </lineage>
</organism>
<accession>A0A2I1FPH8</accession>
<sequence length="106" mass="12479">MLHRHCHEEFLKKDKSLNYNKEQDKRKHSNACCYNELFTSFLLPKWTLSSYNRRLIDSVQSAINLNTQETEKIKQFKQANESEPNSNYDSNVLSSLSFYNNASVLL</sequence>
<proteinExistence type="predicted"/>
<reference evidence="1 2" key="1">
    <citation type="submission" date="2017-10" db="EMBL/GenBank/DDBJ databases">
        <title>Extensive intraspecific genome diversity in a model arbuscular mycorrhizal fungus.</title>
        <authorList>
            <person name="Chen E.C.H."/>
            <person name="Morin E."/>
            <person name="Baudet D."/>
            <person name="Noel J."/>
            <person name="Ndikumana S."/>
            <person name="Charron P."/>
            <person name="St-Onge C."/>
            <person name="Giorgi J."/>
            <person name="Grigoriev I.V."/>
            <person name="Roux C."/>
            <person name="Martin F.M."/>
            <person name="Corradi N."/>
        </authorList>
    </citation>
    <scope>NUCLEOTIDE SEQUENCE [LARGE SCALE GENOMIC DNA]</scope>
    <source>
        <strain evidence="1 2">A1</strain>
    </source>
</reference>
<dbReference type="Proteomes" id="UP000232688">
    <property type="component" value="Unassembled WGS sequence"/>
</dbReference>
<dbReference type="VEuPathDB" id="FungiDB:RhiirA1_482796"/>
<protein>
    <submittedName>
        <fullName evidence="1">Uncharacterized protein</fullName>
    </submittedName>
</protein>